<feature type="transmembrane region" description="Helical" evidence="11">
    <location>
        <begin position="279"/>
        <end position="300"/>
    </location>
</feature>
<reference evidence="14" key="1">
    <citation type="submission" date="2020-02" db="EMBL/GenBank/DDBJ databases">
        <authorList>
            <person name="Meier V. D."/>
        </authorList>
    </citation>
    <scope>NUCLEOTIDE SEQUENCE</scope>
    <source>
        <strain evidence="14">AVDCRST_MAG10</strain>
    </source>
</reference>
<feature type="transmembrane region" description="Helical" evidence="11">
    <location>
        <begin position="6"/>
        <end position="29"/>
    </location>
</feature>
<dbReference type="GO" id="GO:0020037">
    <property type="term" value="F:heme binding"/>
    <property type="evidence" value="ECO:0007669"/>
    <property type="project" value="InterPro"/>
</dbReference>
<comment type="subcellular location">
    <subcellularLocation>
        <location evidence="1">Cell inner membrane</location>
        <topology evidence="1">Multi-pass membrane protein</topology>
    </subcellularLocation>
</comment>
<gene>
    <name evidence="14" type="ORF">AVDCRST_MAG10-2322</name>
</gene>
<dbReference type="GO" id="GO:0015232">
    <property type="term" value="F:heme transmembrane transporter activity"/>
    <property type="evidence" value="ECO:0007669"/>
    <property type="project" value="InterPro"/>
</dbReference>
<feature type="transmembrane region" description="Helical" evidence="11">
    <location>
        <begin position="122"/>
        <end position="142"/>
    </location>
</feature>
<protein>
    <submittedName>
        <fullName evidence="14">Cytochrome c heme lyase subunit CcmF</fullName>
    </submittedName>
</protein>
<accession>A0A6J4IJX6</accession>
<feature type="domain" description="Cytochrome c-type biogenesis protein CcmF C-terminal" evidence="13">
    <location>
        <begin position="317"/>
        <end position="633"/>
    </location>
</feature>
<feature type="transmembrane region" description="Helical" evidence="11">
    <location>
        <begin position="41"/>
        <end position="61"/>
    </location>
</feature>
<sequence>MSAVLGTAAVALGLAAAVLGMATLALGLRRNNPGMLRAGQRYVWLVLGGAVLATVAMQYALLSHDFSLKYVADNGSRSTPLLYTITTMWSALEGSILLWALVLAGYIAVMARHFRSRATDPIVAWATIVALGVAVFFFGLMAGPANPFRLVAGAVPLDGPGPNPLLQNHPLVAFHPPMLYLGYVGFTIPFAFALAALITGRLGEGWLVETRRWTLFAWGFLTVGIVLGAWWSYEVLGWGGYWAWDPVENASFLPWLTATAYVHSVMVQERRAMLRVWNLSLLVATFSLTILGTFLTRSGVLDSVHAFTESPIGPAILAFFVLVVAVSLVLIGSRGDKLRSPGSIDAPVSREAAFLANNVAFAAFAFVVLLGTVFPLLAEAINGDQLSVGAPYFNRMTAPIGFTLLFLMAVAPALPWRKASTETLHHRLLWPAWAGTLTVVACVASGLRGLGPLLAFGLAAFAGAAALRQLALSVRASRRAGQPVRQALLGRSNGGMVVHLGVVLVAVGFAASSSYGHRAQFRLAPGESARLAGHSVTYLGTTVEDRANKKTTSAQVRVDGGKVYEPALHQFQFGSQAIGSPSVRTGPFSDVYLTLIVPPDAAGVAVIGVNIQPLVAWLWAGGTVMGFGTFLAAWPGRRRRPSTSDPGPEVVTTPDDDIARPEPATVSS</sequence>
<dbReference type="InterPro" id="IPR032523">
    <property type="entry name" value="CcmF_C"/>
</dbReference>
<feature type="transmembrane region" description="Helical" evidence="11">
    <location>
        <begin position="428"/>
        <end position="447"/>
    </location>
</feature>
<keyword evidence="8 11" id="KW-0472">Membrane</keyword>
<feature type="region of interest" description="Disordered" evidence="10">
    <location>
        <begin position="637"/>
        <end position="668"/>
    </location>
</feature>
<name>A0A6J4IJX6_9ACTN</name>
<evidence type="ECO:0000259" key="13">
    <source>
        <dbReference type="Pfam" id="PF16327"/>
    </source>
</evidence>
<proteinExistence type="inferred from homology"/>
<dbReference type="PANTHER" id="PTHR43653:SF1">
    <property type="entry name" value="CYTOCHROME C-TYPE BIOGENESIS PROTEIN CCMF"/>
    <property type="match status" value="1"/>
</dbReference>
<evidence type="ECO:0000256" key="1">
    <source>
        <dbReference type="ARBA" id="ARBA00004429"/>
    </source>
</evidence>
<evidence type="ECO:0000256" key="10">
    <source>
        <dbReference type="SAM" id="MobiDB-lite"/>
    </source>
</evidence>
<feature type="domain" description="Cytochrome c assembly protein" evidence="12">
    <location>
        <begin position="89"/>
        <end position="298"/>
    </location>
</feature>
<feature type="transmembrane region" description="Helical" evidence="11">
    <location>
        <begin position="251"/>
        <end position="267"/>
    </location>
</feature>
<dbReference type="GO" id="GO:0017004">
    <property type="term" value="P:cytochrome complex assembly"/>
    <property type="evidence" value="ECO:0007669"/>
    <property type="project" value="UniProtKB-KW"/>
</dbReference>
<feature type="transmembrane region" description="Helical" evidence="11">
    <location>
        <begin position="453"/>
        <end position="474"/>
    </location>
</feature>
<dbReference type="Pfam" id="PF01578">
    <property type="entry name" value="Cytochrom_C_asm"/>
    <property type="match status" value="1"/>
</dbReference>
<dbReference type="InterPro" id="IPR002541">
    <property type="entry name" value="Cyt_c_assembly"/>
</dbReference>
<evidence type="ECO:0000256" key="11">
    <source>
        <dbReference type="SAM" id="Phobius"/>
    </source>
</evidence>
<feature type="transmembrane region" description="Helical" evidence="11">
    <location>
        <begin position="81"/>
        <end position="110"/>
    </location>
</feature>
<keyword evidence="6" id="KW-0201">Cytochrome c-type biogenesis</keyword>
<evidence type="ECO:0000256" key="6">
    <source>
        <dbReference type="ARBA" id="ARBA00022748"/>
    </source>
</evidence>
<dbReference type="PANTHER" id="PTHR43653">
    <property type="entry name" value="CYTOCHROME C ASSEMBLY PROTEIN-RELATED"/>
    <property type="match status" value="1"/>
</dbReference>
<feature type="transmembrane region" description="Helical" evidence="11">
    <location>
        <begin position="352"/>
        <end position="378"/>
    </location>
</feature>
<evidence type="ECO:0000256" key="9">
    <source>
        <dbReference type="ARBA" id="ARBA00037230"/>
    </source>
</evidence>
<keyword evidence="4" id="KW-0997">Cell inner membrane</keyword>
<comment type="similarity">
    <text evidence="2">Belongs to the CcmF/CycK/Ccl1/NrfE/CcsA family.</text>
</comment>
<organism evidence="14">
    <name type="scientific">uncultured Acidimicrobiales bacterium</name>
    <dbReference type="NCBI Taxonomy" id="310071"/>
    <lineage>
        <taxon>Bacteria</taxon>
        <taxon>Bacillati</taxon>
        <taxon>Actinomycetota</taxon>
        <taxon>Acidimicrobiia</taxon>
        <taxon>Acidimicrobiales</taxon>
        <taxon>environmental samples</taxon>
    </lineage>
</organism>
<evidence type="ECO:0000256" key="3">
    <source>
        <dbReference type="ARBA" id="ARBA00022475"/>
    </source>
</evidence>
<dbReference type="EMBL" id="CADCTB010000143">
    <property type="protein sequence ID" value="CAA9252365.1"/>
    <property type="molecule type" value="Genomic_DNA"/>
</dbReference>
<dbReference type="InterPro" id="IPR003568">
    <property type="entry name" value="Cyt_c_biogenesis_CcmF"/>
</dbReference>
<evidence type="ECO:0000256" key="2">
    <source>
        <dbReference type="ARBA" id="ARBA00009186"/>
    </source>
</evidence>
<dbReference type="Pfam" id="PF16327">
    <property type="entry name" value="CcmF_C"/>
    <property type="match status" value="1"/>
</dbReference>
<dbReference type="InterPro" id="IPR003567">
    <property type="entry name" value="Cyt_c_biogenesis"/>
</dbReference>
<evidence type="ECO:0000256" key="8">
    <source>
        <dbReference type="ARBA" id="ARBA00023136"/>
    </source>
</evidence>
<feature type="transmembrane region" description="Helical" evidence="11">
    <location>
        <begin position="180"/>
        <end position="200"/>
    </location>
</feature>
<dbReference type="PRINTS" id="PR01410">
    <property type="entry name" value="CCBIOGENESIS"/>
</dbReference>
<feature type="transmembrane region" description="Helical" evidence="11">
    <location>
        <begin position="495"/>
        <end position="515"/>
    </location>
</feature>
<keyword evidence="5 11" id="KW-0812">Transmembrane</keyword>
<dbReference type="GO" id="GO:0016829">
    <property type="term" value="F:lyase activity"/>
    <property type="evidence" value="ECO:0007669"/>
    <property type="project" value="UniProtKB-KW"/>
</dbReference>
<feature type="transmembrane region" description="Helical" evidence="11">
    <location>
        <begin position="614"/>
        <end position="634"/>
    </location>
</feature>
<keyword evidence="7 11" id="KW-1133">Transmembrane helix</keyword>
<evidence type="ECO:0000256" key="7">
    <source>
        <dbReference type="ARBA" id="ARBA00022989"/>
    </source>
</evidence>
<dbReference type="PRINTS" id="PR01411">
    <property type="entry name" value="CCMFBIOGNSIS"/>
</dbReference>
<evidence type="ECO:0000256" key="5">
    <source>
        <dbReference type="ARBA" id="ARBA00022692"/>
    </source>
</evidence>
<feature type="transmembrane region" description="Helical" evidence="11">
    <location>
        <begin position="398"/>
        <end position="416"/>
    </location>
</feature>
<dbReference type="AlphaFoldDB" id="A0A6J4IJX6"/>
<feature type="transmembrane region" description="Helical" evidence="11">
    <location>
        <begin position="212"/>
        <end position="231"/>
    </location>
</feature>
<evidence type="ECO:0000256" key="4">
    <source>
        <dbReference type="ARBA" id="ARBA00022519"/>
    </source>
</evidence>
<evidence type="ECO:0000259" key="12">
    <source>
        <dbReference type="Pfam" id="PF01578"/>
    </source>
</evidence>
<keyword evidence="3" id="KW-1003">Cell membrane</keyword>
<comment type="function">
    <text evidence="9">Required for the biogenesis of c-type cytochromes. Possible subunit of a heme lyase.</text>
</comment>
<keyword evidence="14" id="KW-0456">Lyase</keyword>
<dbReference type="GO" id="GO:0005886">
    <property type="term" value="C:plasma membrane"/>
    <property type="evidence" value="ECO:0007669"/>
    <property type="project" value="UniProtKB-SubCell"/>
</dbReference>
<evidence type="ECO:0000313" key="14">
    <source>
        <dbReference type="EMBL" id="CAA9252365.1"/>
    </source>
</evidence>
<feature type="transmembrane region" description="Helical" evidence="11">
    <location>
        <begin position="312"/>
        <end position="331"/>
    </location>
</feature>